<keyword evidence="2" id="KW-0150">Chloroplast</keyword>
<sequence>MNLLFGFAQSSLYYPLLLFFLYIYLVILVPLRSTINITNIFVTLIEYVRVK</sequence>
<dbReference type="EMBL" id="MW429502">
    <property type="protein sequence ID" value="QWW92496.1"/>
    <property type="molecule type" value="Genomic_DNA"/>
</dbReference>
<protein>
    <submittedName>
        <fullName evidence="2">Uncharacterized protein</fullName>
    </submittedName>
</protein>
<keyword evidence="1" id="KW-0812">Transmembrane</keyword>
<keyword evidence="2" id="KW-0934">Plastid</keyword>
<accession>A0A8F2XUJ8</accession>
<dbReference type="AlphaFoldDB" id="A0A8F2XUJ8"/>
<evidence type="ECO:0000256" key="1">
    <source>
        <dbReference type="SAM" id="Phobius"/>
    </source>
</evidence>
<organism evidence="2">
    <name type="scientific">Megaceros flagellaris</name>
    <dbReference type="NCBI Taxonomy" id="263821"/>
    <lineage>
        <taxon>Eukaryota</taxon>
        <taxon>Viridiplantae</taxon>
        <taxon>Streptophyta</taxon>
        <taxon>Embryophyta</taxon>
        <taxon>Anthocerotophyta</taxon>
        <taxon>Anthocerotopsida</taxon>
        <taxon>Dendrocerotidae</taxon>
        <taxon>Dendrocerotales</taxon>
        <taxon>Dendrocerotaceae</taxon>
        <taxon>Dendrocerotoideae</taxon>
        <taxon>Megaceros</taxon>
    </lineage>
</organism>
<keyword evidence="1" id="KW-1133">Transmembrane helix</keyword>
<evidence type="ECO:0000313" key="2">
    <source>
        <dbReference type="EMBL" id="QWW92496.1"/>
    </source>
</evidence>
<gene>
    <name evidence="2" type="primary">ORF51</name>
</gene>
<geneLocation type="chloroplast" evidence="2"/>
<feature type="transmembrane region" description="Helical" evidence="1">
    <location>
        <begin position="12"/>
        <end position="31"/>
    </location>
</feature>
<proteinExistence type="predicted"/>
<keyword evidence="1" id="KW-0472">Membrane</keyword>
<reference evidence="2" key="1">
    <citation type="journal article" date="2021" name="ACS Synth. Biol.">
        <title>Construction of DNA Tools for Hyperexpression in Marchantia Chloroplasts.</title>
        <authorList>
            <person name="Frangedakis E."/>
            <person name="Guzman-Chavez F."/>
            <person name="Rebmann M."/>
            <person name="Markel K."/>
            <person name="Yu Y."/>
            <person name="Perraki A."/>
            <person name="Tse S.W."/>
            <person name="Liu Y."/>
            <person name="Rever J."/>
            <person name="Sauret-Gueto S."/>
            <person name="Goffinet B."/>
            <person name="Schneider H."/>
            <person name="Haseloff J."/>
        </authorList>
    </citation>
    <scope>NUCLEOTIDE SEQUENCE</scope>
</reference>
<name>A0A8F2XUJ8_9EMBR</name>